<dbReference type="Gene3D" id="3.50.30.30">
    <property type="match status" value="1"/>
</dbReference>
<accession>A0A835H4J7</accession>
<dbReference type="PANTHER" id="PTHR10795">
    <property type="entry name" value="PROPROTEIN CONVERTASE SUBTILISIN/KEXIN"/>
    <property type="match status" value="1"/>
</dbReference>
<dbReference type="InterPro" id="IPR015500">
    <property type="entry name" value="Peptidase_S8_subtilisin-rel"/>
</dbReference>
<keyword evidence="13" id="KW-1185">Reference proteome</keyword>
<dbReference type="SUPFAM" id="SSF52743">
    <property type="entry name" value="Subtilisin-like"/>
    <property type="match status" value="1"/>
</dbReference>
<evidence type="ECO:0000256" key="4">
    <source>
        <dbReference type="ARBA" id="ARBA00022801"/>
    </source>
</evidence>
<dbReference type="Gene3D" id="3.40.50.200">
    <property type="entry name" value="Peptidase S8/S53 domain"/>
    <property type="match status" value="1"/>
</dbReference>
<dbReference type="PROSITE" id="PS00138">
    <property type="entry name" value="SUBTILASE_SER"/>
    <property type="match status" value="1"/>
</dbReference>
<evidence type="ECO:0000259" key="9">
    <source>
        <dbReference type="Pfam" id="PF00082"/>
    </source>
</evidence>
<evidence type="ECO:0000313" key="12">
    <source>
        <dbReference type="EMBL" id="KAF9592080.1"/>
    </source>
</evidence>
<dbReference type="Gene3D" id="2.60.40.2310">
    <property type="match status" value="1"/>
</dbReference>
<evidence type="ECO:0000256" key="6">
    <source>
        <dbReference type="PIRSR" id="PIRSR615500-1"/>
    </source>
</evidence>
<proteinExistence type="inferred from homology"/>
<comment type="caution">
    <text evidence="12">The sequence shown here is derived from an EMBL/GenBank/DDBJ whole genome shotgun (WGS) entry which is preliminary data.</text>
</comment>
<evidence type="ECO:0000256" key="7">
    <source>
        <dbReference type="PROSITE-ProRule" id="PRU01240"/>
    </source>
</evidence>
<dbReference type="CDD" id="cd02120">
    <property type="entry name" value="PA_subtilisin_like"/>
    <property type="match status" value="1"/>
</dbReference>
<evidence type="ECO:0000256" key="1">
    <source>
        <dbReference type="ARBA" id="ARBA00011073"/>
    </source>
</evidence>
<keyword evidence="3 8" id="KW-0732">Signal</keyword>
<feature type="domain" description="Subtilisin-like protease fibronectin type-III" evidence="11">
    <location>
        <begin position="678"/>
        <end position="772"/>
    </location>
</feature>
<evidence type="ECO:0008006" key="14">
    <source>
        <dbReference type="Google" id="ProtNLM"/>
    </source>
</evidence>
<dbReference type="Proteomes" id="UP000631114">
    <property type="component" value="Unassembled WGS sequence"/>
</dbReference>
<evidence type="ECO:0000256" key="3">
    <source>
        <dbReference type="ARBA" id="ARBA00022729"/>
    </source>
</evidence>
<protein>
    <recommendedName>
        <fullName evidence="14">Subtilisin-like protease SBT3.18</fullName>
    </recommendedName>
</protein>
<gene>
    <name evidence="12" type="ORF">IFM89_011830</name>
</gene>
<evidence type="ECO:0000313" key="13">
    <source>
        <dbReference type="Proteomes" id="UP000631114"/>
    </source>
</evidence>
<dbReference type="InterPro" id="IPR000209">
    <property type="entry name" value="Peptidase_S8/S53_dom"/>
</dbReference>
<dbReference type="EMBL" id="JADFTS010000008">
    <property type="protein sequence ID" value="KAF9592080.1"/>
    <property type="molecule type" value="Genomic_DNA"/>
</dbReference>
<feature type="domain" description="Peptidase S8/S53" evidence="9">
    <location>
        <begin position="143"/>
        <end position="599"/>
    </location>
</feature>
<keyword evidence="2 7" id="KW-0645">Protease</keyword>
<organism evidence="12 13">
    <name type="scientific">Coptis chinensis</name>
    <dbReference type="NCBI Taxonomy" id="261450"/>
    <lineage>
        <taxon>Eukaryota</taxon>
        <taxon>Viridiplantae</taxon>
        <taxon>Streptophyta</taxon>
        <taxon>Embryophyta</taxon>
        <taxon>Tracheophyta</taxon>
        <taxon>Spermatophyta</taxon>
        <taxon>Magnoliopsida</taxon>
        <taxon>Ranunculales</taxon>
        <taxon>Ranunculaceae</taxon>
        <taxon>Coptidoideae</taxon>
        <taxon>Coptis</taxon>
    </lineage>
</organism>
<dbReference type="InterPro" id="IPR034197">
    <property type="entry name" value="Peptidases_S8_3"/>
</dbReference>
<dbReference type="FunFam" id="2.60.40.2310:FF:000001">
    <property type="entry name" value="Subtilisin-like protease SBT1.5"/>
    <property type="match status" value="1"/>
</dbReference>
<comment type="similarity">
    <text evidence="1 7">Belongs to the peptidase S8 family.</text>
</comment>
<dbReference type="GO" id="GO:0004252">
    <property type="term" value="F:serine-type endopeptidase activity"/>
    <property type="evidence" value="ECO:0007669"/>
    <property type="project" value="UniProtKB-UniRule"/>
</dbReference>
<feature type="active site" description="Charge relay system" evidence="6 7">
    <location>
        <position position="152"/>
    </location>
</feature>
<name>A0A835H4J7_9MAGN</name>
<evidence type="ECO:0000256" key="5">
    <source>
        <dbReference type="ARBA" id="ARBA00022825"/>
    </source>
</evidence>
<feature type="active site" description="Charge relay system" evidence="6 7">
    <location>
        <position position="559"/>
    </location>
</feature>
<dbReference type="PROSITE" id="PS51892">
    <property type="entry name" value="SUBTILASE"/>
    <property type="match status" value="1"/>
</dbReference>
<feature type="signal peptide" evidence="8">
    <location>
        <begin position="1"/>
        <end position="23"/>
    </location>
</feature>
<dbReference type="PRINTS" id="PR00723">
    <property type="entry name" value="SUBTILISIN"/>
</dbReference>
<keyword evidence="5 7" id="KW-0720">Serine protease</keyword>
<dbReference type="Pfam" id="PF05922">
    <property type="entry name" value="Inhibitor_I9"/>
    <property type="match status" value="1"/>
</dbReference>
<dbReference type="CDD" id="cd04852">
    <property type="entry name" value="Peptidases_S8_3"/>
    <property type="match status" value="1"/>
</dbReference>
<evidence type="ECO:0000259" key="10">
    <source>
        <dbReference type="Pfam" id="PF05922"/>
    </source>
</evidence>
<dbReference type="InterPro" id="IPR036852">
    <property type="entry name" value="Peptidase_S8/S53_dom_sf"/>
</dbReference>
<feature type="chain" id="PRO_5032621695" description="Subtilisin-like protease SBT3.18" evidence="8">
    <location>
        <begin position="24"/>
        <end position="789"/>
    </location>
</feature>
<dbReference type="Gene3D" id="3.30.70.80">
    <property type="entry name" value="Peptidase S8 propeptide/proteinase inhibitor I9"/>
    <property type="match status" value="1"/>
</dbReference>
<dbReference type="InterPro" id="IPR045051">
    <property type="entry name" value="SBT"/>
</dbReference>
<evidence type="ECO:0000256" key="8">
    <source>
        <dbReference type="SAM" id="SignalP"/>
    </source>
</evidence>
<dbReference type="OrthoDB" id="10256524at2759"/>
<dbReference type="FunFam" id="3.40.50.200:FF:000006">
    <property type="entry name" value="Subtilisin-like protease SBT1.5"/>
    <property type="match status" value="1"/>
</dbReference>
<feature type="domain" description="Inhibitor I9" evidence="10">
    <location>
        <begin position="26"/>
        <end position="108"/>
    </location>
</feature>
<dbReference type="GO" id="GO:0006508">
    <property type="term" value="P:proteolysis"/>
    <property type="evidence" value="ECO:0007669"/>
    <property type="project" value="UniProtKB-KW"/>
</dbReference>
<sequence>MSSSVHQFHALLLSLCFIHSTSIKHVYIVYLGAVSQDYDPVLTSKSQFQLLSRIFPRHVKEDAEASLLYSYRQSFSGFSVVLNSTQAATLENMEGVISVFRSRTLRLHTTRSWDFLGLRLEQGKVTSVAMKTNKVSPMQLAYGDDVVVGIFDTGIWPESESFQADLDIGAIPSSWKGTCVKGEKFDPTTACNGKLIGARYYLKGLEQTFGPLNSSGGINEYRSARDFLGHGTHTASTAVGSIVRNASFLGFGTGTARGGAPRSRLAIYKVCWSIELDGRCTEADILAAFDDALHDAVHVISASFGGSTPLLPFFASSSDIGSFHAMQLGISVVFSGGNDGIEPALLQNVAPWSLCIAASSIDRTFPTLLVVDSNMTIMGEGFNVKKMTARLVYGRRYFSGGICSIDTWNKRDASGKLILCFSTVGSVLRSEAALAAFTANASGLIFVEPMTKQIPDVEIIPTILIDIYQGTRILHYISQSPTDPMVVVQPSITTIGQSPAPTVAYFSSRGPSSLGPDILKPDISAPGINILAAWPPKTPPTLLPIDRRSVNWNFQSGTSMSCPHVSGVVALLKSAHPDWSPAAIKSALMTTADTKDTSHDNILAGGSMKLADPFEIGAGHINPLKAMDPGLVYDMGTRDYIIFLCNIGYSENQINVIVSKSTCIDTHCPKIRSSNAGLNYPSLTVTNLKHRITIKRTLRNVGQRNAVYFVTTVNPQGVKVEIWPRILIFTSRCKENSYYVTITPEKYSQWRYDFGEIVWSDGTHHVKSPLVVRVNNAGNVNDSSTHLSF</sequence>
<dbReference type="InterPro" id="IPR037045">
    <property type="entry name" value="S8pro/Inhibitor_I9_sf"/>
</dbReference>
<evidence type="ECO:0000256" key="2">
    <source>
        <dbReference type="ARBA" id="ARBA00022670"/>
    </source>
</evidence>
<dbReference type="Pfam" id="PF17766">
    <property type="entry name" value="fn3_6"/>
    <property type="match status" value="1"/>
</dbReference>
<dbReference type="AlphaFoldDB" id="A0A835H4J7"/>
<dbReference type="InterPro" id="IPR010259">
    <property type="entry name" value="S8pro/Inhibitor_I9"/>
</dbReference>
<dbReference type="InterPro" id="IPR041469">
    <property type="entry name" value="Subtilisin-like_FN3"/>
</dbReference>
<reference evidence="12 13" key="1">
    <citation type="submission" date="2020-10" db="EMBL/GenBank/DDBJ databases">
        <title>The Coptis chinensis genome and diversification of protoberbering-type alkaloids.</title>
        <authorList>
            <person name="Wang B."/>
            <person name="Shu S."/>
            <person name="Song C."/>
            <person name="Liu Y."/>
        </authorList>
    </citation>
    <scope>NUCLEOTIDE SEQUENCE [LARGE SCALE GENOMIC DNA]</scope>
    <source>
        <strain evidence="12">HL-2020</strain>
        <tissue evidence="12">Leaf</tissue>
    </source>
</reference>
<feature type="active site" description="Charge relay system" evidence="6 7">
    <location>
        <position position="230"/>
    </location>
</feature>
<evidence type="ECO:0000259" key="11">
    <source>
        <dbReference type="Pfam" id="PF17766"/>
    </source>
</evidence>
<dbReference type="InterPro" id="IPR023828">
    <property type="entry name" value="Peptidase_S8_Ser-AS"/>
</dbReference>
<keyword evidence="4 7" id="KW-0378">Hydrolase</keyword>
<dbReference type="Pfam" id="PF00082">
    <property type="entry name" value="Peptidase_S8"/>
    <property type="match status" value="1"/>
</dbReference>